<name>A0A0C1Y1T1_9CYAN</name>
<proteinExistence type="predicted"/>
<dbReference type="GO" id="GO:0016491">
    <property type="term" value="F:oxidoreductase activity"/>
    <property type="evidence" value="ECO:0007669"/>
    <property type="project" value="TreeGrafter"/>
</dbReference>
<dbReference type="SMART" id="SM00567">
    <property type="entry name" value="EZ_HEAT"/>
    <property type="match status" value="5"/>
</dbReference>
<protein>
    <submittedName>
        <fullName evidence="1">HEAT repeat domain-containing protein</fullName>
    </submittedName>
</protein>
<dbReference type="EMBL" id="JTHE02000003">
    <property type="protein sequence ID" value="NEV66920.1"/>
    <property type="molecule type" value="Genomic_DNA"/>
</dbReference>
<gene>
    <name evidence="1" type="ORF">QQ91_007300</name>
</gene>
<dbReference type="InterPro" id="IPR004155">
    <property type="entry name" value="PBS_lyase_HEAT"/>
</dbReference>
<accession>A0A0C1Y1T1</accession>
<comment type="caution">
    <text evidence="1">The sequence shown here is derived from an EMBL/GenBank/DDBJ whole genome shotgun (WGS) entry which is preliminary data.</text>
</comment>
<reference evidence="1" key="1">
    <citation type="submission" date="2014-11" db="EMBL/GenBank/DDBJ databases">
        <authorList>
            <person name="Malar M.C."/>
            <person name="Sen D."/>
            <person name="Tripathy S."/>
        </authorList>
    </citation>
    <scope>NUCLEOTIDE SEQUENCE</scope>
    <source>
        <strain evidence="1">BDU141951</strain>
    </source>
</reference>
<dbReference type="InterPro" id="IPR011989">
    <property type="entry name" value="ARM-like"/>
</dbReference>
<dbReference type="AlphaFoldDB" id="A0A0C1Y1T1"/>
<dbReference type="InterPro" id="IPR016024">
    <property type="entry name" value="ARM-type_fold"/>
</dbReference>
<reference evidence="1" key="2">
    <citation type="journal article" date="2015" name="Genome Announc.">
        <title>Draft Genome Sequence of Filamentous Marine Cyanobacterium Lyngbya confervoides Strain BDU141951.</title>
        <authorList>
            <person name="Chandrababunaidu M.M."/>
            <person name="Sen D."/>
            <person name="Tripathy S."/>
        </authorList>
    </citation>
    <scope>NUCLEOTIDE SEQUENCE</scope>
    <source>
        <strain evidence="1">BDU141951</strain>
    </source>
</reference>
<dbReference type="NCBIfam" id="NF045915">
    <property type="entry name" value="PhycobilmeDegNblB"/>
    <property type="match status" value="1"/>
</dbReference>
<evidence type="ECO:0000313" key="1">
    <source>
        <dbReference type="EMBL" id="NEV66920.1"/>
    </source>
</evidence>
<dbReference type="PANTHER" id="PTHR12697">
    <property type="entry name" value="PBS LYASE HEAT-LIKE PROTEIN"/>
    <property type="match status" value="1"/>
</dbReference>
<dbReference type="PANTHER" id="PTHR12697:SF39">
    <property type="entry name" value="SLR1687 PROTEIN"/>
    <property type="match status" value="1"/>
</dbReference>
<dbReference type="SUPFAM" id="SSF48371">
    <property type="entry name" value="ARM repeat"/>
    <property type="match status" value="1"/>
</dbReference>
<reference evidence="1" key="3">
    <citation type="submission" date="2020-02" db="EMBL/GenBank/DDBJ databases">
        <authorList>
            <person name="Sarangi A.N."/>
            <person name="Ghosh S."/>
            <person name="Mukherjee M."/>
            <person name="Tripathy S."/>
        </authorList>
    </citation>
    <scope>NUCLEOTIDE SEQUENCE</scope>
    <source>
        <strain evidence="1">BDU141951</strain>
    </source>
</reference>
<dbReference type="Pfam" id="PF13646">
    <property type="entry name" value="HEAT_2"/>
    <property type="match status" value="1"/>
</dbReference>
<sequence length="220" mass="23907">MSPTPDSIKQLIESSDLGDRLRGVNQARELDPADGYRLIMQASHDENARVRYAAVSQLDTLGDQNRQETAKLLRHLLLNDPETDVQSAAADALGGLKLTEAFEELQSVYHATDEWLLKFSIVAALGELGDPRSFDLLAEALASDITLVSTAAIGSLGELGDPRAVPLLLPYVQADDWQIRHRVTQALGQFDSPEVKAALDQLSQDTSATVADAAKRHIPQ</sequence>
<organism evidence="1">
    <name type="scientific">Lyngbya confervoides BDU141951</name>
    <dbReference type="NCBI Taxonomy" id="1574623"/>
    <lineage>
        <taxon>Bacteria</taxon>
        <taxon>Bacillati</taxon>
        <taxon>Cyanobacteriota</taxon>
        <taxon>Cyanophyceae</taxon>
        <taxon>Oscillatoriophycideae</taxon>
        <taxon>Oscillatoriales</taxon>
        <taxon>Microcoleaceae</taxon>
        <taxon>Lyngbya</taxon>
    </lineage>
</organism>
<dbReference type="Gene3D" id="1.25.10.10">
    <property type="entry name" value="Leucine-rich Repeat Variant"/>
    <property type="match status" value="1"/>
</dbReference>